<evidence type="ECO:0000256" key="1">
    <source>
        <dbReference type="SAM" id="MobiDB-lite"/>
    </source>
</evidence>
<dbReference type="EMBL" id="JANTQA010000008">
    <property type="protein sequence ID" value="KAJ3451586.1"/>
    <property type="molecule type" value="Genomic_DNA"/>
</dbReference>
<proteinExistence type="predicted"/>
<feature type="region of interest" description="Disordered" evidence="1">
    <location>
        <begin position="43"/>
        <end position="170"/>
    </location>
</feature>
<comment type="caution">
    <text evidence="2">The sequence shown here is derived from an EMBL/GenBank/DDBJ whole genome shotgun (WGS) entry which is preliminary data.</text>
</comment>
<reference evidence="2" key="1">
    <citation type="submission" date="2022-08" db="EMBL/GenBank/DDBJ databases">
        <title>Novel sulphate-reducing endosymbionts in the free-living metamonad Anaeramoeba.</title>
        <authorList>
            <person name="Jerlstrom-Hultqvist J."/>
            <person name="Cepicka I."/>
            <person name="Gallot-Lavallee L."/>
            <person name="Salas-Leiva D."/>
            <person name="Curtis B.A."/>
            <person name="Zahonova K."/>
            <person name="Pipaliya S."/>
            <person name="Dacks J."/>
            <person name="Roger A.J."/>
        </authorList>
    </citation>
    <scope>NUCLEOTIDE SEQUENCE</scope>
    <source>
        <strain evidence="2">Busselton2</strain>
    </source>
</reference>
<feature type="compositionally biased region" description="Polar residues" evidence="1">
    <location>
        <begin position="43"/>
        <end position="58"/>
    </location>
</feature>
<feature type="compositionally biased region" description="Basic and acidic residues" evidence="1">
    <location>
        <begin position="80"/>
        <end position="92"/>
    </location>
</feature>
<evidence type="ECO:0000313" key="2">
    <source>
        <dbReference type="EMBL" id="KAJ3451586.1"/>
    </source>
</evidence>
<sequence>MGDFLSKEENSTLISDVFDINEQEDYEVYSLVKNYNLNKNSLNEQNTNLSRSKPSTNCRKAIPKIKIEKTKGNKSNQNDTKNHNAPKIERNPDFVPLTKKKRKKKEKRSGKKPKKNSLKSKKKQKENIHNREVQQKVILISEKEPEENKEKKTNTEKTMELEKENEKEKFQQDLYEKETQKNKFEFNTSSDDFFDEIIKPKSDNQIIEKENTGLDIFMSNGVQDENIFNDKEFEDNSGVVEFDGEEQEHFTTSNKNNLSFGLDPDWDFVGQQNTLILDEEDLIEHEIEVSDDDTD</sequence>
<dbReference type="Proteomes" id="UP001146793">
    <property type="component" value="Unassembled WGS sequence"/>
</dbReference>
<feature type="compositionally biased region" description="Basic and acidic residues" evidence="1">
    <location>
        <begin position="141"/>
        <end position="170"/>
    </location>
</feature>
<feature type="compositionally biased region" description="Basic and acidic residues" evidence="1">
    <location>
        <begin position="125"/>
        <end position="134"/>
    </location>
</feature>
<accession>A0AAV8AF53</accession>
<evidence type="ECO:0000313" key="3">
    <source>
        <dbReference type="Proteomes" id="UP001146793"/>
    </source>
</evidence>
<dbReference type="AlphaFoldDB" id="A0AAV8AF53"/>
<organism evidence="2 3">
    <name type="scientific">Anaeramoeba flamelloides</name>
    <dbReference type="NCBI Taxonomy" id="1746091"/>
    <lineage>
        <taxon>Eukaryota</taxon>
        <taxon>Metamonada</taxon>
        <taxon>Anaeramoebidae</taxon>
        <taxon>Anaeramoeba</taxon>
    </lineage>
</organism>
<feature type="compositionally biased region" description="Basic residues" evidence="1">
    <location>
        <begin position="98"/>
        <end position="124"/>
    </location>
</feature>
<gene>
    <name evidence="2" type="ORF">M0812_03336</name>
</gene>
<protein>
    <submittedName>
        <fullName evidence="2">Uncharacterized protein</fullName>
    </submittedName>
</protein>
<name>A0AAV8AF53_9EUKA</name>